<feature type="region of interest" description="Disordered" evidence="5">
    <location>
        <begin position="1"/>
        <end position="36"/>
    </location>
</feature>
<protein>
    <recommendedName>
        <fullName evidence="8">FRIGIDA-like protein</fullName>
    </recommendedName>
</protein>
<dbReference type="EMBL" id="JBCNJP010000002">
    <property type="protein sequence ID" value="KAK9080592.1"/>
    <property type="molecule type" value="Genomic_DNA"/>
</dbReference>
<evidence type="ECO:0000256" key="4">
    <source>
        <dbReference type="ARBA" id="ARBA00023089"/>
    </source>
</evidence>
<evidence type="ECO:0000313" key="7">
    <source>
        <dbReference type="Proteomes" id="UP001408789"/>
    </source>
</evidence>
<dbReference type="PANTHER" id="PTHR31791:SF49">
    <property type="entry name" value="INACTIVE PROTEIN FRIGIDA"/>
    <property type="match status" value="1"/>
</dbReference>
<feature type="region of interest" description="Disordered" evidence="5">
    <location>
        <begin position="508"/>
        <end position="546"/>
    </location>
</feature>
<evidence type="ECO:0000313" key="6">
    <source>
        <dbReference type="EMBL" id="KAK9080592.1"/>
    </source>
</evidence>
<feature type="compositionally biased region" description="Basic and acidic residues" evidence="5">
    <location>
        <begin position="300"/>
        <end position="316"/>
    </location>
</feature>
<dbReference type="GO" id="GO:0030154">
    <property type="term" value="P:cell differentiation"/>
    <property type="evidence" value="ECO:0007669"/>
    <property type="project" value="UniProtKB-KW"/>
</dbReference>
<keyword evidence="3" id="KW-0221">Differentiation</keyword>
<comment type="caution">
    <text evidence="6">The sequence shown here is derived from an EMBL/GenBank/DDBJ whole genome shotgun (WGS) entry which is preliminary data.</text>
</comment>
<evidence type="ECO:0008006" key="8">
    <source>
        <dbReference type="Google" id="ProtNLM"/>
    </source>
</evidence>
<keyword evidence="2" id="KW-0217">Developmental protein</keyword>
<organism evidence="6 7">
    <name type="scientific">Deinandra increscens subsp. villosa</name>
    <dbReference type="NCBI Taxonomy" id="3103831"/>
    <lineage>
        <taxon>Eukaryota</taxon>
        <taxon>Viridiplantae</taxon>
        <taxon>Streptophyta</taxon>
        <taxon>Embryophyta</taxon>
        <taxon>Tracheophyta</taxon>
        <taxon>Spermatophyta</taxon>
        <taxon>Magnoliopsida</taxon>
        <taxon>eudicotyledons</taxon>
        <taxon>Gunneridae</taxon>
        <taxon>Pentapetalae</taxon>
        <taxon>asterids</taxon>
        <taxon>campanulids</taxon>
        <taxon>Asterales</taxon>
        <taxon>Asteraceae</taxon>
        <taxon>Asteroideae</taxon>
        <taxon>Heliantheae alliance</taxon>
        <taxon>Madieae</taxon>
        <taxon>Madiinae</taxon>
        <taxon>Deinandra</taxon>
    </lineage>
</organism>
<evidence type="ECO:0000256" key="2">
    <source>
        <dbReference type="ARBA" id="ARBA00022473"/>
    </source>
</evidence>
<evidence type="ECO:0000256" key="5">
    <source>
        <dbReference type="SAM" id="MobiDB-lite"/>
    </source>
</evidence>
<sequence>MDKISGLTTNSKFERLTLSPPTPHSPKSNITATGGDIPPPQFLNSINELRGFSAALSAFLCRYDELHSHLNFINSSIDSKLPDHLVDATNPNLSALTRPLGLETCIPDAVVSERSPNGSASDCERRHAIARTPGNDFFSNNYEEIDTSEKIEVVDLSKNHEEIDVSMEIDNLKKPETVDVSKNPEEIDESMEIDTSKKPEVFDVSQNVEEIDVCIEIDALKKREETDVSENSEEIDASKEHVETDDNFMKTEETVPETSSDVTIAVVLSPNPNGIATDCNESRESVRTPKSPNGIGTDCEQSHETEEIDQSKKPEVIDISNEPEQTDILNKHEEIFLLKQPEETVPETSGDQTIVAVSEVIVAEQNPNGTATEDVEYSHETVRTPEILEEIETTMMPEAMDICKTPEQTDIRPEEIDLLKKAEETDNLKKPENFDVLMKGEQTDICKKPEEIMALKKPEEIDILKKLEQTAICKNPEEIVVLKKPEQIDTLMNPLETDASKSLEEINVSRKHEEPETSKKHEETGICKKGEDINVSKEHEEPETSKKSIVSVLESLCQSMRSKELKRHVRTHLSEMNQLHNEIANALKLARNPASLILEFIGRFFLEDSKKFRKGANETKENVRLASVLILECFVMISGDGIEIEKRDQEYAAEAAVDWRKRMIKAGGLRQTDEVDARGLLLLISGFGIQDHVFKIQDILDLIRASNVKGIATTLCRSVSLVQKIPEVIDWMVKNNLEIEAADIAYTFKLEDKCHPRNILVTYLHKKNRDIQYASSSQMLEAVEQRLFDLNSVKQCLQSHNIDPSMLLPDFNIDEKIQNLEKEINEWKLIEKKPEQIDKHEEIDLLKKPEQTDILKKPKKTDILKKPKKTDILKKPEQTDICKKPEEIDVLKNPEKTVSSKKLEETDTTMDPEEKDTLKHAKEINASKRQKEICISKKHEETGIWKKDEETNVLRKHEEPETSKKSIVSVLEFLCQRMRFKEMKWHVADHLSEMNQLHNEIANALKLARNPASLVLDGIGRFFVQGSRTFRKGAHESKENAGRLASVLILECFVMSSSDGIEIAKEDQEYAADAAFDWRKRMIKEGGLRQTDEVDARGLLLLISGFGIQDHVFKYQDILDLIRASNVKGISTALRRSVFLVRKIPEVIDWMVKNNLEIEAADLAYTFKLEDKCHPRNILVTYLHKKIRDMQYASSFETLEPLKQHLSDLNSVKQCLHSHNIDPSMLLPDFNIEEKIQNLEKEINEWKLIPKRKSLETPIHHEPKRACFGHEDMPRQHNPVDHYGMNPYNRPATPSTGYFHHDRNHCNTYAPNYSPSPSPVYNTPPTPNYIPGPYDQMMVHQATVRPHGLHEPYGQHYPRYGQTYDPRPHARPWGWGPPPPGGFPGRRGPTSDLYHFADIVEKESRRFHSNGA</sequence>
<feature type="region of interest" description="Disordered" evidence="5">
    <location>
        <begin position="895"/>
        <end position="914"/>
    </location>
</feature>
<dbReference type="Pfam" id="PF07899">
    <property type="entry name" value="Frigida"/>
    <property type="match status" value="2"/>
</dbReference>
<feature type="region of interest" description="Disordered" evidence="5">
    <location>
        <begin position="275"/>
        <end position="317"/>
    </location>
</feature>
<name>A0AAP0HDG2_9ASTR</name>
<dbReference type="GO" id="GO:0009908">
    <property type="term" value="P:flower development"/>
    <property type="evidence" value="ECO:0007669"/>
    <property type="project" value="UniProtKB-KW"/>
</dbReference>
<dbReference type="Proteomes" id="UP001408789">
    <property type="component" value="Unassembled WGS sequence"/>
</dbReference>
<proteinExistence type="inferred from homology"/>
<comment type="similarity">
    <text evidence="1">Belongs to the Frigida family.</text>
</comment>
<gene>
    <name evidence="6" type="ORF">SSX86_000350</name>
</gene>
<keyword evidence="7" id="KW-1185">Reference proteome</keyword>
<reference evidence="6 7" key="1">
    <citation type="submission" date="2024-04" db="EMBL/GenBank/DDBJ databases">
        <title>The reference genome of an endangered Asteraceae, Deinandra increscens subsp. villosa, native to the Central Coast of California.</title>
        <authorList>
            <person name="Guilliams M."/>
            <person name="Hasenstab-Lehman K."/>
            <person name="Meyer R."/>
            <person name="Mcevoy S."/>
        </authorList>
    </citation>
    <scope>NUCLEOTIDE SEQUENCE [LARGE SCALE GENOMIC DNA]</scope>
    <source>
        <tissue evidence="6">Leaf</tissue>
    </source>
</reference>
<evidence type="ECO:0000256" key="3">
    <source>
        <dbReference type="ARBA" id="ARBA00022782"/>
    </source>
</evidence>
<feature type="compositionally biased region" description="Polar residues" evidence="5">
    <location>
        <begin position="1"/>
        <end position="11"/>
    </location>
</feature>
<keyword evidence="4" id="KW-0287">Flowering</keyword>
<evidence type="ECO:0000256" key="1">
    <source>
        <dbReference type="ARBA" id="ARBA00008956"/>
    </source>
</evidence>
<accession>A0AAP0HDG2</accession>
<dbReference type="PANTHER" id="PTHR31791">
    <property type="entry name" value="FRIGIDA-LIKE PROTEIN 3-RELATED"/>
    <property type="match status" value="1"/>
</dbReference>
<dbReference type="InterPro" id="IPR012474">
    <property type="entry name" value="Frigida"/>
</dbReference>